<dbReference type="Pfam" id="PF03372">
    <property type="entry name" value="Exo_endo_phos"/>
    <property type="match status" value="1"/>
</dbReference>
<evidence type="ECO:0000259" key="1">
    <source>
        <dbReference type="Pfam" id="PF03372"/>
    </source>
</evidence>
<dbReference type="PANTHER" id="PTHR33710:SF71">
    <property type="entry name" value="ENDONUCLEASE_EXONUCLEASE_PHOSPHATASE DOMAIN-CONTAINING PROTEIN"/>
    <property type="match status" value="1"/>
</dbReference>
<dbReference type="InterPro" id="IPR005135">
    <property type="entry name" value="Endo/exonuclease/phosphatase"/>
</dbReference>
<gene>
    <name evidence="2" type="ORF">CK203_111266</name>
</gene>
<dbReference type="Proteomes" id="UP000288805">
    <property type="component" value="Unassembled WGS sequence"/>
</dbReference>
<dbReference type="EMBL" id="QGNW01002289">
    <property type="protein sequence ID" value="RVW21486.1"/>
    <property type="molecule type" value="Genomic_DNA"/>
</dbReference>
<organism evidence="2 3">
    <name type="scientific">Vitis vinifera</name>
    <name type="common">Grape</name>
    <dbReference type="NCBI Taxonomy" id="29760"/>
    <lineage>
        <taxon>Eukaryota</taxon>
        <taxon>Viridiplantae</taxon>
        <taxon>Streptophyta</taxon>
        <taxon>Embryophyta</taxon>
        <taxon>Tracheophyta</taxon>
        <taxon>Spermatophyta</taxon>
        <taxon>Magnoliopsida</taxon>
        <taxon>eudicotyledons</taxon>
        <taxon>Gunneridae</taxon>
        <taxon>Pentapetalae</taxon>
        <taxon>rosids</taxon>
        <taxon>Vitales</taxon>
        <taxon>Vitaceae</taxon>
        <taxon>Viteae</taxon>
        <taxon>Vitis</taxon>
    </lineage>
</organism>
<proteinExistence type="predicted"/>
<sequence length="312" mass="35488">MRIKILCWNVRGLNDFEKRKLIKGVVRNQKPDLVCLLETKVKEMSRQMVKSVGVGRFLNWVLVDARGAAGGLLLFWDNRVLENLEVESEGYSISVRFRNCANGFSWIFSRVYGPVIGSEKEDFWEELGAIRGLWDDLWCVGGDFNSVRFLEERRNASSLTTEMRRFSEVIGELGLRDSPLTGGPFTWIGGLNSQAASRLDHFLISDQWEDHFSAITQSALPCMVSDHSPIVLETGGYSSHCIAKKLKALKKDLKIWNKEVLGNVSSNRAEDFARLQCWEAKEKENPLNLGDMEAKNLALEDYKKWALMEETS</sequence>
<dbReference type="GO" id="GO:0003824">
    <property type="term" value="F:catalytic activity"/>
    <property type="evidence" value="ECO:0007669"/>
    <property type="project" value="InterPro"/>
</dbReference>
<name>A0A438CE83_VITVI</name>
<evidence type="ECO:0000313" key="3">
    <source>
        <dbReference type="Proteomes" id="UP000288805"/>
    </source>
</evidence>
<evidence type="ECO:0000313" key="2">
    <source>
        <dbReference type="EMBL" id="RVW21486.1"/>
    </source>
</evidence>
<feature type="domain" description="Endonuclease/exonuclease/phosphatase" evidence="1">
    <location>
        <begin position="7"/>
        <end position="227"/>
    </location>
</feature>
<reference evidence="2 3" key="1">
    <citation type="journal article" date="2018" name="PLoS Genet.">
        <title>Population sequencing reveals clonal diversity and ancestral inbreeding in the grapevine cultivar Chardonnay.</title>
        <authorList>
            <person name="Roach M.J."/>
            <person name="Johnson D.L."/>
            <person name="Bohlmann J."/>
            <person name="van Vuuren H.J."/>
            <person name="Jones S.J."/>
            <person name="Pretorius I.S."/>
            <person name="Schmidt S.A."/>
            <person name="Borneman A.R."/>
        </authorList>
    </citation>
    <scope>NUCLEOTIDE SEQUENCE [LARGE SCALE GENOMIC DNA]</scope>
    <source>
        <strain evidence="3">cv. Chardonnay</strain>
        <tissue evidence="2">Leaf</tissue>
    </source>
</reference>
<dbReference type="InterPro" id="IPR036691">
    <property type="entry name" value="Endo/exonu/phosph_ase_sf"/>
</dbReference>
<accession>A0A438CE83</accession>
<dbReference type="SUPFAM" id="SSF56219">
    <property type="entry name" value="DNase I-like"/>
    <property type="match status" value="1"/>
</dbReference>
<dbReference type="Gene3D" id="3.60.10.10">
    <property type="entry name" value="Endonuclease/exonuclease/phosphatase"/>
    <property type="match status" value="1"/>
</dbReference>
<dbReference type="PANTHER" id="PTHR33710">
    <property type="entry name" value="BNAC02G09200D PROTEIN"/>
    <property type="match status" value="1"/>
</dbReference>
<comment type="caution">
    <text evidence="2">The sequence shown here is derived from an EMBL/GenBank/DDBJ whole genome shotgun (WGS) entry which is preliminary data.</text>
</comment>
<protein>
    <recommendedName>
        <fullName evidence="1">Endonuclease/exonuclease/phosphatase domain-containing protein</fullName>
    </recommendedName>
</protein>
<dbReference type="AlphaFoldDB" id="A0A438CE83"/>